<sequence length="166" mass="17124">MHDMSDPMTNALAVAFSSLLLAAVCVSSGGCIAHPEISGKAVVTRDGEELVIDTGGNGTRLVDASGEVAGGCIVPNQGKLGVAVQKEGAAFSFFDMMDESDSPYASVTIDGERYQGACEIIVEDLQGDPYEADVSAGPCDLVRLFDGATVRLETAVFHVSDCSGAD</sequence>
<evidence type="ECO:0000313" key="2">
    <source>
        <dbReference type="EMBL" id="MDC0685918.1"/>
    </source>
</evidence>
<proteinExistence type="predicted"/>
<dbReference type="RefSeq" id="WP_272104489.1">
    <property type="nucleotide sequence ID" value="NZ_JAQNDK010000007.1"/>
</dbReference>
<keyword evidence="3" id="KW-1185">Reference proteome</keyword>
<feature type="signal peptide" evidence="1">
    <location>
        <begin position="1"/>
        <end position="22"/>
    </location>
</feature>
<protein>
    <recommendedName>
        <fullName evidence="4">Secreted protein</fullName>
    </recommendedName>
</protein>
<evidence type="ECO:0000313" key="3">
    <source>
        <dbReference type="Proteomes" id="UP001217485"/>
    </source>
</evidence>
<name>A0ABT5CHK1_9BACT</name>
<evidence type="ECO:0000256" key="1">
    <source>
        <dbReference type="SAM" id="SignalP"/>
    </source>
</evidence>
<gene>
    <name evidence="2" type="ORF">POL72_49905</name>
</gene>
<feature type="chain" id="PRO_5046901716" description="Secreted protein" evidence="1">
    <location>
        <begin position="23"/>
        <end position="166"/>
    </location>
</feature>
<keyword evidence="1" id="KW-0732">Signal</keyword>
<accession>A0ABT5CHK1</accession>
<comment type="caution">
    <text evidence="2">The sequence shown here is derived from an EMBL/GenBank/DDBJ whole genome shotgun (WGS) entry which is preliminary data.</text>
</comment>
<dbReference type="EMBL" id="JAQNDK010000007">
    <property type="protein sequence ID" value="MDC0685918.1"/>
    <property type="molecule type" value="Genomic_DNA"/>
</dbReference>
<evidence type="ECO:0008006" key="4">
    <source>
        <dbReference type="Google" id="ProtNLM"/>
    </source>
</evidence>
<reference evidence="2 3" key="1">
    <citation type="submission" date="2023-01" db="EMBL/GenBank/DDBJ databases">
        <title>Minimal conservation of predation-associated metabolite biosynthetic gene clusters underscores biosynthetic potential of Myxococcota including descriptions for ten novel species: Archangium lansinium sp. nov., Myxococcus landrumus sp. nov., Nannocystis bai.</title>
        <authorList>
            <person name="Ahearne A."/>
            <person name="Stevens C."/>
            <person name="Dowd S."/>
        </authorList>
    </citation>
    <scope>NUCLEOTIDE SEQUENCE [LARGE SCALE GENOMIC DNA]</scope>
    <source>
        <strain evidence="2 3">WIWO2</strain>
    </source>
</reference>
<organism evidence="2 3">
    <name type="scientific">Sorangium atrum</name>
    <dbReference type="NCBI Taxonomy" id="2995308"/>
    <lineage>
        <taxon>Bacteria</taxon>
        <taxon>Pseudomonadati</taxon>
        <taxon>Myxococcota</taxon>
        <taxon>Polyangia</taxon>
        <taxon>Polyangiales</taxon>
        <taxon>Polyangiaceae</taxon>
        <taxon>Sorangium</taxon>
    </lineage>
</organism>
<dbReference type="Proteomes" id="UP001217485">
    <property type="component" value="Unassembled WGS sequence"/>
</dbReference>